<evidence type="ECO:0000256" key="1">
    <source>
        <dbReference type="SAM" id="MobiDB-lite"/>
    </source>
</evidence>
<accession>A0A396GK80</accession>
<dbReference type="Proteomes" id="UP000265566">
    <property type="component" value="Chromosome 8"/>
</dbReference>
<dbReference type="Gramene" id="rna46767">
    <property type="protein sequence ID" value="RHN40601.1"/>
    <property type="gene ID" value="gene46767"/>
</dbReference>
<evidence type="ECO:0000313" key="3">
    <source>
        <dbReference type="Proteomes" id="UP000265566"/>
    </source>
</evidence>
<name>A0A396GK80_MEDTR</name>
<evidence type="ECO:0000313" key="2">
    <source>
        <dbReference type="EMBL" id="RHN40601.1"/>
    </source>
</evidence>
<gene>
    <name evidence="2" type="ORF">MtrunA17_Chr8g0356461</name>
</gene>
<sequence length="64" mass="7356">MVEALLFLANYYYKSMRRFEEASAYCTGLLDYTGPERETAKSLLRGMRSSQSNFPPSDVDHFPP</sequence>
<evidence type="ECO:0008006" key="4">
    <source>
        <dbReference type="Google" id="ProtNLM"/>
    </source>
</evidence>
<dbReference type="AlphaFoldDB" id="A0A396GK80"/>
<feature type="region of interest" description="Disordered" evidence="1">
    <location>
        <begin position="44"/>
        <end position="64"/>
    </location>
</feature>
<reference evidence="3" key="1">
    <citation type="journal article" date="2018" name="Nat. Plants">
        <title>Whole-genome landscape of Medicago truncatula symbiotic genes.</title>
        <authorList>
            <person name="Pecrix Y."/>
            <person name="Staton S.E."/>
            <person name="Sallet E."/>
            <person name="Lelandais-Briere C."/>
            <person name="Moreau S."/>
            <person name="Carrere S."/>
            <person name="Blein T."/>
            <person name="Jardinaud M.F."/>
            <person name="Latrasse D."/>
            <person name="Zouine M."/>
            <person name="Zahm M."/>
            <person name="Kreplak J."/>
            <person name="Mayjonade B."/>
            <person name="Satge C."/>
            <person name="Perez M."/>
            <person name="Cauet S."/>
            <person name="Marande W."/>
            <person name="Chantry-Darmon C."/>
            <person name="Lopez-Roques C."/>
            <person name="Bouchez O."/>
            <person name="Berard A."/>
            <person name="Debelle F."/>
            <person name="Munos S."/>
            <person name="Bendahmane A."/>
            <person name="Berges H."/>
            <person name="Niebel A."/>
            <person name="Buitink J."/>
            <person name="Frugier F."/>
            <person name="Benhamed M."/>
            <person name="Crespi M."/>
            <person name="Gouzy J."/>
            <person name="Gamas P."/>
        </authorList>
    </citation>
    <scope>NUCLEOTIDE SEQUENCE [LARGE SCALE GENOMIC DNA]</scope>
    <source>
        <strain evidence="3">cv. Jemalong A17</strain>
    </source>
</reference>
<protein>
    <recommendedName>
        <fullName evidence="4">Tetratricopeptide-like helical domain-containing protein</fullName>
    </recommendedName>
</protein>
<comment type="caution">
    <text evidence="2">The sequence shown here is derived from an EMBL/GenBank/DDBJ whole genome shotgun (WGS) entry which is preliminary data.</text>
</comment>
<proteinExistence type="predicted"/>
<organism evidence="2 3">
    <name type="scientific">Medicago truncatula</name>
    <name type="common">Barrel medic</name>
    <name type="synonym">Medicago tribuloides</name>
    <dbReference type="NCBI Taxonomy" id="3880"/>
    <lineage>
        <taxon>Eukaryota</taxon>
        <taxon>Viridiplantae</taxon>
        <taxon>Streptophyta</taxon>
        <taxon>Embryophyta</taxon>
        <taxon>Tracheophyta</taxon>
        <taxon>Spermatophyta</taxon>
        <taxon>Magnoliopsida</taxon>
        <taxon>eudicotyledons</taxon>
        <taxon>Gunneridae</taxon>
        <taxon>Pentapetalae</taxon>
        <taxon>rosids</taxon>
        <taxon>fabids</taxon>
        <taxon>Fabales</taxon>
        <taxon>Fabaceae</taxon>
        <taxon>Papilionoideae</taxon>
        <taxon>50 kb inversion clade</taxon>
        <taxon>NPAAA clade</taxon>
        <taxon>Hologalegina</taxon>
        <taxon>IRL clade</taxon>
        <taxon>Trifolieae</taxon>
        <taxon>Medicago</taxon>
    </lineage>
</organism>
<dbReference type="EMBL" id="PSQE01000008">
    <property type="protein sequence ID" value="RHN40601.1"/>
    <property type="molecule type" value="Genomic_DNA"/>
</dbReference>